<feature type="coiled-coil region" evidence="1">
    <location>
        <begin position="14"/>
        <end position="41"/>
    </location>
</feature>
<dbReference type="AlphaFoldDB" id="A0A1G2NHH9"/>
<sequence>MYRWSIVTRKINSKKIWLQKKERLQKKLERLQRRNQRKANDSFEKIASAEMPGRFFILRF</sequence>
<organism evidence="2 3">
    <name type="scientific">Candidatus Taylorbacteria bacterium RIFCSPLOWO2_01_FULL_45_15b</name>
    <dbReference type="NCBI Taxonomy" id="1802319"/>
    <lineage>
        <taxon>Bacteria</taxon>
        <taxon>Candidatus Tayloriibacteriota</taxon>
    </lineage>
</organism>
<keyword evidence="1" id="KW-0175">Coiled coil</keyword>
<evidence type="ECO:0000313" key="3">
    <source>
        <dbReference type="Proteomes" id="UP000176221"/>
    </source>
</evidence>
<dbReference type="STRING" id="1802319.A2928_00320"/>
<protein>
    <submittedName>
        <fullName evidence="2">Uncharacterized protein</fullName>
    </submittedName>
</protein>
<reference evidence="2 3" key="1">
    <citation type="journal article" date="2016" name="Nat. Commun.">
        <title>Thousands of microbial genomes shed light on interconnected biogeochemical processes in an aquifer system.</title>
        <authorList>
            <person name="Anantharaman K."/>
            <person name="Brown C.T."/>
            <person name="Hug L.A."/>
            <person name="Sharon I."/>
            <person name="Castelle C.J."/>
            <person name="Probst A.J."/>
            <person name="Thomas B.C."/>
            <person name="Singh A."/>
            <person name="Wilkins M.J."/>
            <person name="Karaoz U."/>
            <person name="Brodie E.L."/>
            <person name="Williams K.H."/>
            <person name="Hubbard S.S."/>
            <person name="Banfield J.F."/>
        </authorList>
    </citation>
    <scope>NUCLEOTIDE SEQUENCE [LARGE SCALE GENOMIC DNA]</scope>
</reference>
<proteinExistence type="predicted"/>
<accession>A0A1G2NHH9</accession>
<name>A0A1G2NHH9_9BACT</name>
<gene>
    <name evidence="2" type="ORF">A2928_00320</name>
</gene>
<dbReference type="EMBL" id="MHRX01000006">
    <property type="protein sequence ID" value="OHA34792.1"/>
    <property type="molecule type" value="Genomic_DNA"/>
</dbReference>
<comment type="caution">
    <text evidence="2">The sequence shown here is derived from an EMBL/GenBank/DDBJ whole genome shotgun (WGS) entry which is preliminary data.</text>
</comment>
<evidence type="ECO:0000256" key="1">
    <source>
        <dbReference type="SAM" id="Coils"/>
    </source>
</evidence>
<evidence type="ECO:0000313" key="2">
    <source>
        <dbReference type="EMBL" id="OHA34792.1"/>
    </source>
</evidence>
<dbReference type="Proteomes" id="UP000176221">
    <property type="component" value="Unassembled WGS sequence"/>
</dbReference>